<organism evidence="1 2">
    <name type="scientific">Brachionus plicatilis</name>
    <name type="common">Marine rotifer</name>
    <name type="synonym">Brachionus muelleri</name>
    <dbReference type="NCBI Taxonomy" id="10195"/>
    <lineage>
        <taxon>Eukaryota</taxon>
        <taxon>Metazoa</taxon>
        <taxon>Spiralia</taxon>
        <taxon>Gnathifera</taxon>
        <taxon>Rotifera</taxon>
        <taxon>Eurotatoria</taxon>
        <taxon>Monogononta</taxon>
        <taxon>Pseudotrocha</taxon>
        <taxon>Ploima</taxon>
        <taxon>Brachionidae</taxon>
        <taxon>Brachionus</taxon>
    </lineage>
</organism>
<dbReference type="EMBL" id="REGN01008394">
    <property type="protein sequence ID" value="RNA03679.1"/>
    <property type="molecule type" value="Genomic_DNA"/>
</dbReference>
<keyword evidence="2" id="KW-1185">Reference proteome</keyword>
<evidence type="ECO:0000313" key="2">
    <source>
        <dbReference type="Proteomes" id="UP000276133"/>
    </source>
</evidence>
<sequence>MVSLFLKINIKSGGVDFKFLKLSWKTIVSVDSSSEVPKHILTFVRGSSYKTYLVRQLNEHDQIDQRLNMKNMEQQSLFELEVEINELYELMNDCLLCLDCECDNANKHLRTRDRIDR</sequence>
<proteinExistence type="predicted"/>
<evidence type="ECO:0000313" key="1">
    <source>
        <dbReference type="EMBL" id="RNA03679.1"/>
    </source>
</evidence>
<gene>
    <name evidence="1" type="ORF">BpHYR1_023312</name>
</gene>
<dbReference type="Proteomes" id="UP000276133">
    <property type="component" value="Unassembled WGS sequence"/>
</dbReference>
<dbReference type="AlphaFoldDB" id="A0A3M7PXS5"/>
<comment type="caution">
    <text evidence="1">The sequence shown here is derived from an EMBL/GenBank/DDBJ whole genome shotgun (WGS) entry which is preliminary data.</text>
</comment>
<protein>
    <submittedName>
        <fullName evidence="1">Uncharacterized protein</fullName>
    </submittedName>
</protein>
<accession>A0A3M7PXS5</accession>
<name>A0A3M7PXS5_BRAPC</name>
<reference evidence="1 2" key="1">
    <citation type="journal article" date="2018" name="Sci. Rep.">
        <title>Genomic signatures of local adaptation to the degree of environmental predictability in rotifers.</title>
        <authorList>
            <person name="Franch-Gras L."/>
            <person name="Hahn C."/>
            <person name="Garcia-Roger E.M."/>
            <person name="Carmona M.J."/>
            <person name="Serra M."/>
            <person name="Gomez A."/>
        </authorList>
    </citation>
    <scope>NUCLEOTIDE SEQUENCE [LARGE SCALE GENOMIC DNA]</scope>
    <source>
        <strain evidence="1">HYR1</strain>
    </source>
</reference>